<dbReference type="AlphaFoldDB" id="A0A643F9B0"/>
<evidence type="ECO:0000313" key="4">
    <source>
        <dbReference type="Proteomes" id="UP000430120"/>
    </source>
</evidence>
<keyword evidence="4" id="KW-1185">Reference proteome</keyword>
<dbReference type="OrthoDB" id="9800666at2"/>
<dbReference type="InterPro" id="IPR036378">
    <property type="entry name" value="FAS1_dom_sf"/>
</dbReference>
<dbReference type="RefSeq" id="WP_151124995.1">
    <property type="nucleotide sequence ID" value="NZ_CP088081.1"/>
</dbReference>
<dbReference type="InterPro" id="IPR050904">
    <property type="entry name" value="Adhesion/Biosynth-related"/>
</dbReference>
<dbReference type="PANTHER" id="PTHR10900">
    <property type="entry name" value="PERIOSTIN-RELATED"/>
    <property type="match status" value="1"/>
</dbReference>
<organism evidence="3 4">
    <name type="scientific">Ideonella dechloratans</name>
    <dbReference type="NCBI Taxonomy" id="36863"/>
    <lineage>
        <taxon>Bacteria</taxon>
        <taxon>Pseudomonadati</taxon>
        <taxon>Pseudomonadota</taxon>
        <taxon>Betaproteobacteria</taxon>
        <taxon>Burkholderiales</taxon>
        <taxon>Sphaerotilaceae</taxon>
        <taxon>Ideonella</taxon>
    </lineage>
</organism>
<dbReference type="FunFam" id="2.30.180.10:FF:000032">
    <property type="entry name" value="Fasciclin domain-containing protein, putative"/>
    <property type="match status" value="2"/>
</dbReference>
<dbReference type="GO" id="GO:0005615">
    <property type="term" value="C:extracellular space"/>
    <property type="evidence" value="ECO:0007669"/>
    <property type="project" value="TreeGrafter"/>
</dbReference>
<feature type="chain" id="PRO_5024807401" evidence="1">
    <location>
        <begin position="26"/>
        <end position="322"/>
    </location>
</feature>
<evidence type="ECO:0000259" key="2">
    <source>
        <dbReference type="PROSITE" id="PS50213"/>
    </source>
</evidence>
<dbReference type="Proteomes" id="UP000430120">
    <property type="component" value="Unassembled WGS sequence"/>
</dbReference>
<evidence type="ECO:0000313" key="3">
    <source>
        <dbReference type="EMBL" id="KAB0578926.1"/>
    </source>
</evidence>
<feature type="domain" description="FAS1" evidence="2">
    <location>
        <begin position="34"/>
        <end position="172"/>
    </location>
</feature>
<dbReference type="Gene3D" id="2.30.180.10">
    <property type="entry name" value="FAS1 domain"/>
    <property type="match status" value="2"/>
</dbReference>
<dbReference type="SUPFAM" id="SSF82153">
    <property type="entry name" value="FAS1 domain"/>
    <property type="match status" value="2"/>
</dbReference>
<dbReference type="PROSITE" id="PS51257">
    <property type="entry name" value="PROKAR_LIPOPROTEIN"/>
    <property type="match status" value="1"/>
</dbReference>
<dbReference type="InterPro" id="IPR000782">
    <property type="entry name" value="FAS1_domain"/>
</dbReference>
<dbReference type="SMART" id="SM00554">
    <property type="entry name" value="FAS1"/>
    <property type="match status" value="2"/>
</dbReference>
<comment type="caution">
    <text evidence="3">The sequence shown here is derived from an EMBL/GenBank/DDBJ whole genome shotgun (WGS) entry which is preliminary data.</text>
</comment>
<gene>
    <name evidence="3" type="ORF">F7Q92_15450</name>
</gene>
<sequence length="322" mass="32488">MTNALNRRQLLALGTAALASPLLTACDGNSDNGPGNLIDVARSQAQFSTLVAAVEAAGLTSTLQGAGPFTLFAPTNDAFAALLTELGTTQEALLADTALLTAVLQYHVLGAKVPSSDVTPGAPVSPLAGGYFKIDDMDGGLVITDGRNRTALITQANVAASNGVIHVIDHVLLPADLTVVGTAQAANSGTPPEFTVLVQAIQAAGLVEALSAAGPFTVFAPTDAAFGSLLTELGVTADELLANTSLLTTVLTYHVVPALVLKAQVPVGQAIATLQGASFTVDDTLTITDGAGRTAAIVQTDVLASNGVIHVIDHVLLPTALT</sequence>
<proteinExistence type="predicted"/>
<accession>A0A643F9B0</accession>
<reference evidence="3 4" key="1">
    <citation type="submission" date="2019-09" db="EMBL/GenBank/DDBJ databases">
        <title>Draft genome sequences of 48 bacterial type strains from the CCUG.</title>
        <authorList>
            <person name="Tunovic T."/>
            <person name="Pineiro-Iglesias B."/>
            <person name="Unosson C."/>
            <person name="Inganas E."/>
            <person name="Ohlen M."/>
            <person name="Cardew S."/>
            <person name="Jensie-Markopoulos S."/>
            <person name="Salva-Serra F."/>
            <person name="Jaen-Luchoro D."/>
            <person name="Karlsson R."/>
            <person name="Svensson-Stadler L."/>
            <person name="Chun J."/>
            <person name="Moore E."/>
        </authorList>
    </citation>
    <scope>NUCLEOTIDE SEQUENCE [LARGE SCALE GENOMIC DNA]</scope>
    <source>
        <strain evidence="3 4">CCUG 30977</strain>
    </source>
</reference>
<name>A0A643F9B0_IDEDE</name>
<dbReference type="Pfam" id="PF02469">
    <property type="entry name" value="Fasciclin"/>
    <property type="match status" value="2"/>
</dbReference>
<dbReference type="EMBL" id="VZPB01000041">
    <property type="protein sequence ID" value="KAB0578926.1"/>
    <property type="molecule type" value="Genomic_DNA"/>
</dbReference>
<feature type="signal peptide" evidence="1">
    <location>
        <begin position="1"/>
        <end position="25"/>
    </location>
</feature>
<feature type="domain" description="FAS1" evidence="2">
    <location>
        <begin position="181"/>
        <end position="316"/>
    </location>
</feature>
<dbReference type="PANTHER" id="PTHR10900:SF77">
    <property type="entry name" value="FI19380P1"/>
    <property type="match status" value="1"/>
</dbReference>
<protein>
    <submittedName>
        <fullName evidence="3">Fasciclin domain-containing protein</fullName>
    </submittedName>
</protein>
<evidence type="ECO:0000256" key="1">
    <source>
        <dbReference type="SAM" id="SignalP"/>
    </source>
</evidence>
<dbReference type="PROSITE" id="PS50213">
    <property type="entry name" value="FAS1"/>
    <property type="match status" value="2"/>
</dbReference>
<keyword evidence="1" id="KW-0732">Signal</keyword>